<dbReference type="GeneID" id="301552844"/>
<sequence>MEDWFENLSKEEREEIETGLIQAENNEVIEHEEVMKVFFKI</sequence>
<dbReference type="RefSeq" id="WP_257784749.1">
    <property type="nucleotide sequence ID" value="NZ_CP016907.1"/>
</dbReference>
<name>A0AAC9D034_9FLAO</name>
<reference evidence="1 2" key="1">
    <citation type="submission" date="2016-08" db="EMBL/GenBank/DDBJ databases">
        <title>Complete genome sequence of Flavobacterium johnsoniae strain GSE09, a volatile-producing biocontrol agent isolated from cucumber (Cucumis sativus).</title>
        <authorList>
            <person name="Jeong J.-J."/>
            <person name="Oh J.Y."/>
            <person name="Jim Y.J."/>
            <person name="Sang M.K."/>
            <person name="Kim K.D."/>
        </authorList>
    </citation>
    <scope>NUCLEOTIDE SEQUENCE [LARGE SCALE GENOMIC DNA]</scope>
    <source>
        <strain evidence="1 2">GSE09</strain>
    </source>
</reference>
<dbReference type="EMBL" id="CP016907">
    <property type="protein sequence ID" value="AOC94243.1"/>
    <property type="molecule type" value="Genomic_DNA"/>
</dbReference>
<dbReference type="Proteomes" id="UP000093276">
    <property type="component" value="Chromosome"/>
</dbReference>
<evidence type="ECO:0000313" key="1">
    <source>
        <dbReference type="EMBL" id="AOC94243.1"/>
    </source>
</evidence>
<gene>
    <name evidence="1" type="ORF">BB050_01108</name>
</gene>
<proteinExistence type="predicted"/>
<organism evidence="1 2">
    <name type="scientific">Flavobacterium anhuiense</name>
    <dbReference type="NCBI Taxonomy" id="459526"/>
    <lineage>
        <taxon>Bacteria</taxon>
        <taxon>Pseudomonadati</taxon>
        <taxon>Bacteroidota</taxon>
        <taxon>Flavobacteriia</taxon>
        <taxon>Flavobacteriales</taxon>
        <taxon>Flavobacteriaceae</taxon>
        <taxon>Flavobacterium</taxon>
    </lineage>
</organism>
<protein>
    <submittedName>
        <fullName evidence="1">Uncharacterized protein</fullName>
    </submittedName>
</protein>
<evidence type="ECO:0000313" key="2">
    <source>
        <dbReference type="Proteomes" id="UP000093276"/>
    </source>
</evidence>
<dbReference type="AlphaFoldDB" id="A0AAC9D034"/>
<accession>A0AAC9D034</accession>
<dbReference type="KEGG" id="fjg:BB050_01108"/>